<dbReference type="AlphaFoldDB" id="R0LVX8"/>
<organism evidence="2 3">
    <name type="scientific">Anas platyrhynchos</name>
    <name type="common">Mallard</name>
    <name type="synonym">Anas boschas</name>
    <dbReference type="NCBI Taxonomy" id="8839"/>
    <lineage>
        <taxon>Eukaryota</taxon>
        <taxon>Metazoa</taxon>
        <taxon>Chordata</taxon>
        <taxon>Craniata</taxon>
        <taxon>Vertebrata</taxon>
        <taxon>Euteleostomi</taxon>
        <taxon>Archelosauria</taxon>
        <taxon>Archosauria</taxon>
        <taxon>Dinosauria</taxon>
        <taxon>Saurischia</taxon>
        <taxon>Theropoda</taxon>
        <taxon>Coelurosauria</taxon>
        <taxon>Aves</taxon>
        <taxon>Neognathae</taxon>
        <taxon>Galloanserae</taxon>
        <taxon>Anseriformes</taxon>
        <taxon>Anatidae</taxon>
        <taxon>Anatinae</taxon>
        <taxon>Anas</taxon>
    </lineage>
</organism>
<evidence type="ECO:0000313" key="3">
    <source>
        <dbReference type="Proteomes" id="UP000296049"/>
    </source>
</evidence>
<accession>R0LVX8</accession>
<dbReference type="EMBL" id="KB742773">
    <property type="protein sequence ID" value="EOB04643.1"/>
    <property type="molecule type" value="Genomic_DNA"/>
</dbReference>
<dbReference type="Proteomes" id="UP000296049">
    <property type="component" value="Unassembled WGS sequence"/>
</dbReference>
<feature type="compositionally biased region" description="Polar residues" evidence="1">
    <location>
        <begin position="1"/>
        <end position="11"/>
    </location>
</feature>
<sequence>MQTHMGNQVSYKQDVSDTSRSSSSVTCQHSCTASRISGNVPVESCTLRVHYVAVPEPSRDSELGQGHQLHKDLMLQLTCLTCVPSSERSCGNKSCRNSCINESYHNAIKYGLLQQQIIRFFWIAGDSDYLQKQASMHEIHRWSLSGSSQAYLSYDWCKVFPSPFKVIGSEKFRAHAQ</sequence>
<gene>
    <name evidence="2" type="ORF">Anapl_02802</name>
</gene>
<evidence type="ECO:0000313" key="2">
    <source>
        <dbReference type="EMBL" id="EOB04643.1"/>
    </source>
</evidence>
<proteinExistence type="predicted"/>
<protein>
    <submittedName>
        <fullName evidence="2">Uncharacterized protein</fullName>
    </submittedName>
</protein>
<keyword evidence="3" id="KW-1185">Reference proteome</keyword>
<evidence type="ECO:0000256" key="1">
    <source>
        <dbReference type="SAM" id="MobiDB-lite"/>
    </source>
</evidence>
<reference evidence="3" key="1">
    <citation type="journal article" date="2013" name="Nat. Genet.">
        <title>The duck genome and transcriptome provide insight into an avian influenza virus reservoir species.</title>
        <authorList>
            <person name="Huang Y."/>
            <person name="Li Y."/>
            <person name="Burt D.W."/>
            <person name="Chen H."/>
            <person name="Zhang Y."/>
            <person name="Qian W."/>
            <person name="Kim H."/>
            <person name="Gan S."/>
            <person name="Zhao Y."/>
            <person name="Li J."/>
            <person name="Yi K."/>
            <person name="Feng H."/>
            <person name="Zhu P."/>
            <person name="Li B."/>
            <person name="Liu Q."/>
            <person name="Fairley S."/>
            <person name="Magor K.E."/>
            <person name="Du Z."/>
            <person name="Hu X."/>
            <person name="Goodman L."/>
            <person name="Tafer H."/>
            <person name="Vignal A."/>
            <person name="Lee T."/>
            <person name="Kim K.W."/>
            <person name="Sheng Z."/>
            <person name="An Y."/>
            <person name="Searle S."/>
            <person name="Herrero J."/>
            <person name="Groenen M.A."/>
            <person name="Crooijmans R.P."/>
            <person name="Faraut T."/>
            <person name="Cai Q."/>
            <person name="Webster R.G."/>
            <person name="Aldridge J.R."/>
            <person name="Warren W.C."/>
            <person name="Bartschat S."/>
            <person name="Kehr S."/>
            <person name="Marz M."/>
            <person name="Stadler P.F."/>
            <person name="Smith J."/>
            <person name="Kraus R.H."/>
            <person name="Zhao Y."/>
            <person name="Ren L."/>
            <person name="Fei J."/>
            <person name="Morisson M."/>
            <person name="Kaiser P."/>
            <person name="Griffin D.K."/>
            <person name="Rao M."/>
            <person name="Pitel F."/>
            <person name="Wang J."/>
            <person name="Li N."/>
        </authorList>
    </citation>
    <scope>NUCLEOTIDE SEQUENCE [LARGE SCALE GENOMIC DNA]</scope>
</reference>
<name>R0LVX8_ANAPL</name>
<feature type="region of interest" description="Disordered" evidence="1">
    <location>
        <begin position="1"/>
        <end position="23"/>
    </location>
</feature>